<dbReference type="EnsemblMetazoa" id="Aqu2.1.38902_001">
    <property type="protein sequence ID" value="Aqu2.1.38902_001"/>
    <property type="gene ID" value="Aqu2.1.38902"/>
</dbReference>
<dbReference type="InParanoid" id="A0A1X7VHF5"/>
<sequence length="105" mass="11886">MVSQVGFDGYVQTATSSSFLLRKSKTMAQVKKCFEQFRVASGLNDEAGEKQVSTLLYAIGEDVEDTLTSMNPSADWSKDFGKVIKKFDDFLKVRKNIIFKRARFN</sequence>
<reference evidence="1" key="1">
    <citation type="submission" date="2017-05" db="UniProtKB">
        <authorList>
            <consortium name="EnsemblMetazoa"/>
        </authorList>
    </citation>
    <scope>IDENTIFICATION</scope>
</reference>
<accession>A0A1X7VHF5</accession>
<protein>
    <submittedName>
        <fullName evidence="1">Uncharacterized protein</fullName>
    </submittedName>
</protein>
<proteinExistence type="predicted"/>
<evidence type="ECO:0000313" key="1">
    <source>
        <dbReference type="EnsemblMetazoa" id="Aqu2.1.38902_001"/>
    </source>
</evidence>
<name>A0A1X7VHF5_AMPQE</name>
<dbReference type="AlphaFoldDB" id="A0A1X7VHF5"/>
<organism evidence="1">
    <name type="scientific">Amphimedon queenslandica</name>
    <name type="common">Sponge</name>
    <dbReference type="NCBI Taxonomy" id="400682"/>
    <lineage>
        <taxon>Eukaryota</taxon>
        <taxon>Metazoa</taxon>
        <taxon>Porifera</taxon>
        <taxon>Demospongiae</taxon>
        <taxon>Heteroscleromorpha</taxon>
        <taxon>Haplosclerida</taxon>
        <taxon>Niphatidae</taxon>
        <taxon>Amphimedon</taxon>
    </lineage>
</organism>